<dbReference type="Gene3D" id="1.10.20.10">
    <property type="entry name" value="Histone, subunit A"/>
    <property type="match status" value="1"/>
</dbReference>
<evidence type="ECO:0000256" key="2">
    <source>
        <dbReference type="ARBA" id="ARBA00008767"/>
    </source>
</evidence>
<organism evidence="8 9">
    <name type="scientific">Pythium insidiosum</name>
    <name type="common">Pythiosis disease agent</name>
    <dbReference type="NCBI Taxonomy" id="114742"/>
    <lineage>
        <taxon>Eukaryota</taxon>
        <taxon>Sar</taxon>
        <taxon>Stramenopiles</taxon>
        <taxon>Oomycota</taxon>
        <taxon>Peronosporomycetes</taxon>
        <taxon>Pythiales</taxon>
        <taxon>Pythiaceae</taxon>
        <taxon>Pythium</taxon>
    </lineage>
</organism>
<comment type="caution">
    <text evidence="8">The sequence shown here is derived from an EMBL/GenBank/DDBJ whole genome shotgun (WGS) entry which is preliminary data.</text>
</comment>
<evidence type="ECO:0000259" key="7">
    <source>
        <dbReference type="SMART" id="SM00576"/>
    </source>
</evidence>
<dbReference type="AlphaFoldDB" id="A0AAD5LUK7"/>
<dbReference type="GO" id="GO:0005669">
    <property type="term" value="C:transcription factor TFIID complex"/>
    <property type="evidence" value="ECO:0007669"/>
    <property type="project" value="InterPro"/>
</dbReference>
<proteinExistence type="inferred from homology"/>
<keyword evidence="5" id="KW-0804">Transcription</keyword>
<dbReference type="SMART" id="SM00576">
    <property type="entry name" value="BTP"/>
    <property type="match status" value="1"/>
</dbReference>
<dbReference type="CDD" id="cd08049">
    <property type="entry name" value="TAF8"/>
    <property type="match status" value="1"/>
</dbReference>
<dbReference type="Pfam" id="PF07524">
    <property type="entry name" value="Bromo_TP"/>
    <property type="match status" value="1"/>
</dbReference>
<evidence type="ECO:0000313" key="8">
    <source>
        <dbReference type="EMBL" id="KAJ0393918.1"/>
    </source>
</evidence>
<feature type="domain" description="Bromodomain associated" evidence="7">
    <location>
        <begin position="78"/>
        <end position="154"/>
    </location>
</feature>
<gene>
    <name evidence="8" type="ORF">P43SY_011471</name>
</gene>
<keyword evidence="9" id="KW-1185">Reference proteome</keyword>
<dbReference type="GO" id="GO:0046982">
    <property type="term" value="F:protein heterodimerization activity"/>
    <property type="evidence" value="ECO:0007669"/>
    <property type="project" value="InterPro"/>
</dbReference>
<evidence type="ECO:0000256" key="5">
    <source>
        <dbReference type="ARBA" id="ARBA00023163"/>
    </source>
</evidence>
<dbReference type="InterPro" id="IPR037818">
    <property type="entry name" value="TAF8"/>
</dbReference>
<sequence>MAPGVGHGGASGHVRFALSEEGNLKARNGAQTSDADVVNGLGMQLFAGKQSVAGTEAGRAGGQQLMGAGGATAKASAEHFARSVALMSVAHIARGVGFDAIQRSAGDALVELLAKYIQRLGVAAKETAEHAGRTQARASDVALALHDMLPAPVELRDLIKALETAKRPFPRDVPSFPVKKRDHVASQAMEQSKIGVRAELPPYVPKFLPPLPNRHTYSADSRVVVDRERDPKRSRLDLLDQKSQVQQSLHGLQAAFGQVATAVVPQQSWNAFQGASVGAGESAAASNPFVQPAVSRGSAAAQGSRSKKAVFGGLDRGFAPTLARDKGAKKNAIETSSVNLSKLSSNQELGKEDKILNGTFHDGDSE</sequence>
<dbReference type="PANTHER" id="PTHR46338:SF1">
    <property type="entry name" value="TRANSCRIPTION INITIATION FACTOR TFIID SUBUNIT 8"/>
    <property type="match status" value="1"/>
</dbReference>
<dbReference type="InterPro" id="IPR006565">
    <property type="entry name" value="BTP"/>
</dbReference>
<accession>A0AAD5LUK7</accession>
<protein>
    <recommendedName>
        <fullName evidence="3">Transcription initiation factor TFIID subunit 8</fullName>
    </recommendedName>
</protein>
<comment type="subcellular location">
    <subcellularLocation>
        <location evidence="1">Nucleus</location>
    </subcellularLocation>
</comment>
<dbReference type="InterPro" id="IPR009072">
    <property type="entry name" value="Histone-fold"/>
</dbReference>
<reference evidence="8" key="1">
    <citation type="submission" date="2021-12" db="EMBL/GenBank/DDBJ databases">
        <title>Prjna785345.</title>
        <authorList>
            <person name="Rujirawat T."/>
            <person name="Krajaejun T."/>
        </authorList>
    </citation>
    <scope>NUCLEOTIDE SEQUENCE</scope>
    <source>
        <strain evidence="8">Pi057C3</strain>
    </source>
</reference>
<name>A0AAD5LUK7_PYTIN</name>
<dbReference type="EMBL" id="JAKCXM010000449">
    <property type="protein sequence ID" value="KAJ0393918.1"/>
    <property type="molecule type" value="Genomic_DNA"/>
</dbReference>
<dbReference type="SUPFAM" id="SSF47113">
    <property type="entry name" value="Histone-fold"/>
    <property type="match status" value="1"/>
</dbReference>
<dbReference type="Pfam" id="PF10406">
    <property type="entry name" value="TAF8_C"/>
    <property type="match status" value="1"/>
</dbReference>
<evidence type="ECO:0000256" key="3">
    <source>
        <dbReference type="ARBA" id="ARBA00017307"/>
    </source>
</evidence>
<keyword evidence="6" id="KW-0539">Nucleus</keyword>
<evidence type="ECO:0000256" key="6">
    <source>
        <dbReference type="ARBA" id="ARBA00023242"/>
    </source>
</evidence>
<dbReference type="Proteomes" id="UP001209570">
    <property type="component" value="Unassembled WGS sequence"/>
</dbReference>
<keyword evidence="4" id="KW-0805">Transcription regulation</keyword>
<comment type="similarity">
    <text evidence="2">Belongs to the TAF8 family.</text>
</comment>
<evidence type="ECO:0000256" key="4">
    <source>
        <dbReference type="ARBA" id="ARBA00023015"/>
    </source>
</evidence>
<evidence type="ECO:0000256" key="1">
    <source>
        <dbReference type="ARBA" id="ARBA00004123"/>
    </source>
</evidence>
<dbReference type="PANTHER" id="PTHR46338">
    <property type="entry name" value="TRANSCRIPTION INITIATION FACTOR TFIID SUBUNIT 8"/>
    <property type="match status" value="1"/>
</dbReference>
<dbReference type="InterPro" id="IPR019473">
    <property type="entry name" value="TFIID_su8_C"/>
</dbReference>
<evidence type="ECO:0000313" key="9">
    <source>
        <dbReference type="Proteomes" id="UP001209570"/>
    </source>
</evidence>